<evidence type="ECO:0000313" key="4">
    <source>
        <dbReference type="EMBL" id="KAF8905200.1"/>
    </source>
</evidence>
<dbReference type="Proteomes" id="UP000724874">
    <property type="component" value="Unassembled WGS sequence"/>
</dbReference>
<evidence type="ECO:0000259" key="3">
    <source>
        <dbReference type="Pfam" id="PF00656"/>
    </source>
</evidence>
<feature type="domain" description="Peptidase C14 caspase" evidence="3">
    <location>
        <begin position="76"/>
        <end position="419"/>
    </location>
</feature>
<dbReference type="InterPro" id="IPR050452">
    <property type="entry name" value="Metacaspase"/>
</dbReference>
<organism evidence="4 5">
    <name type="scientific">Gymnopilus junonius</name>
    <name type="common">Spectacular rustgill mushroom</name>
    <name type="synonym">Gymnopilus spectabilis subsp. junonius</name>
    <dbReference type="NCBI Taxonomy" id="109634"/>
    <lineage>
        <taxon>Eukaryota</taxon>
        <taxon>Fungi</taxon>
        <taxon>Dikarya</taxon>
        <taxon>Basidiomycota</taxon>
        <taxon>Agaricomycotina</taxon>
        <taxon>Agaricomycetes</taxon>
        <taxon>Agaricomycetidae</taxon>
        <taxon>Agaricales</taxon>
        <taxon>Agaricineae</taxon>
        <taxon>Hymenogastraceae</taxon>
        <taxon>Gymnopilus</taxon>
    </lineage>
</organism>
<dbReference type="EMBL" id="JADNYJ010000023">
    <property type="protein sequence ID" value="KAF8905200.1"/>
    <property type="molecule type" value="Genomic_DNA"/>
</dbReference>
<evidence type="ECO:0000313" key="5">
    <source>
        <dbReference type="Proteomes" id="UP000724874"/>
    </source>
</evidence>
<feature type="compositionally biased region" description="Polar residues" evidence="2">
    <location>
        <begin position="459"/>
        <end position="468"/>
    </location>
</feature>
<name>A0A9P5NSI9_GYMJU</name>
<comment type="similarity">
    <text evidence="1">Belongs to the peptidase C14B family.</text>
</comment>
<accession>A0A9P5NSI9</accession>
<evidence type="ECO:0000256" key="2">
    <source>
        <dbReference type="SAM" id="MobiDB-lite"/>
    </source>
</evidence>
<dbReference type="GO" id="GO:0004197">
    <property type="term" value="F:cysteine-type endopeptidase activity"/>
    <property type="evidence" value="ECO:0007669"/>
    <property type="project" value="InterPro"/>
</dbReference>
<dbReference type="PANTHER" id="PTHR48104:SF30">
    <property type="entry name" value="METACASPASE-1"/>
    <property type="match status" value="1"/>
</dbReference>
<reference evidence="4" key="1">
    <citation type="submission" date="2020-11" db="EMBL/GenBank/DDBJ databases">
        <authorList>
            <consortium name="DOE Joint Genome Institute"/>
            <person name="Ahrendt S."/>
            <person name="Riley R."/>
            <person name="Andreopoulos W."/>
            <person name="LaButti K."/>
            <person name="Pangilinan J."/>
            <person name="Ruiz-duenas F.J."/>
            <person name="Barrasa J.M."/>
            <person name="Sanchez-Garcia M."/>
            <person name="Camarero S."/>
            <person name="Miyauchi S."/>
            <person name="Serrano A."/>
            <person name="Linde D."/>
            <person name="Babiker R."/>
            <person name="Drula E."/>
            <person name="Ayuso-Fernandez I."/>
            <person name="Pacheco R."/>
            <person name="Padilla G."/>
            <person name="Ferreira P."/>
            <person name="Barriuso J."/>
            <person name="Kellner H."/>
            <person name="Castanera R."/>
            <person name="Alfaro M."/>
            <person name="Ramirez L."/>
            <person name="Pisabarro A.G."/>
            <person name="Kuo A."/>
            <person name="Tritt A."/>
            <person name="Lipzen A."/>
            <person name="He G."/>
            <person name="Yan M."/>
            <person name="Ng V."/>
            <person name="Cullen D."/>
            <person name="Martin F."/>
            <person name="Rosso M.-N."/>
            <person name="Henrissat B."/>
            <person name="Hibbett D."/>
            <person name="Martinez A.T."/>
            <person name="Grigoriev I.V."/>
        </authorList>
    </citation>
    <scope>NUCLEOTIDE SEQUENCE</scope>
    <source>
        <strain evidence="4">AH 44721</strain>
    </source>
</reference>
<evidence type="ECO:0000256" key="1">
    <source>
        <dbReference type="ARBA" id="ARBA00009005"/>
    </source>
</evidence>
<dbReference type="AlphaFoldDB" id="A0A9P5NSI9"/>
<dbReference type="Gene3D" id="3.40.50.12660">
    <property type="match status" value="3"/>
</dbReference>
<proteinExistence type="inferred from homology"/>
<dbReference type="GO" id="GO:0005737">
    <property type="term" value="C:cytoplasm"/>
    <property type="evidence" value="ECO:0007669"/>
    <property type="project" value="TreeGrafter"/>
</dbReference>
<dbReference type="Pfam" id="PF00656">
    <property type="entry name" value="Peptidase_C14"/>
    <property type="match status" value="1"/>
</dbReference>
<dbReference type="OrthoDB" id="3223806at2759"/>
<gene>
    <name evidence="4" type="ORF">CPB84DRAFT_610425</name>
</gene>
<feature type="region of interest" description="Disordered" evidence="2">
    <location>
        <begin position="446"/>
        <end position="480"/>
    </location>
</feature>
<keyword evidence="5" id="KW-1185">Reference proteome</keyword>
<dbReference type="PANTHER" id="PTHR48104">
    <property type="entry name" value="METACASPASE-4"/>
    <property type="match status" value="1"/>
</dbReference>
<sequence>MKIIKYKFRVPGKRQPAASPEGEKKIKKRALLIGVQQVREVPPENLNPGIEKLESGPRAKFKRAGRRLLTKKKLKTKALRGPHRDVKAMRSLLIDVYNYDPADIVTLIDDDDPNHKQPTLENIVRGVGQYFEFLTNIYVNKMAEMRKLVEGAGENDRFFFHFSGHSEQEETDDIEEEDRKNEFIVTSDGGRIKDDTLKETLVDPLPTKASLIAVFDSCFSGTLLDLKHFRCNRVYIPWINKGERRTASLWNGNIRQRAKISTRNQPLLARRKHFEAPWERTSIDHVLATPKDSADAHEINKPKTQSDIPLLSKTKSLSIITDAQGLNSSLSKKMFFDSEERQFLSPVPMYCTGFCRETWKDEQLENLADVMSISSAKDSQKSWEDKNGFSMTSVLVHILRKNPHPTLEDLMTDVSHQIHEFYLDLHDRSREYKKKVRAANDMMVRSGKMPKEGDEVEMNNFQNPQLSSDKPLDMSRRFYP</sequence>
<protein>
    <submittedName>
        <fullName evidence="4">Caspase domain-containing protein</fullName>
    </submittedName>
</protein>
<dbReference type="InterPro" id="IPR011600">
    <property type="entry name" value="Pept_C14_caspase"/>
</dbReference>
<dbReference type="GO" id="GO:0006508">
    <property type="term" value="P:proteolysis"/>
    <property type="evidence" value="ECO:0007669"/>
    <property type="project" value="InterPro"/>
</dbReference>
<feature type="compositionally biased region" description="Basic and acidic residues" evidence="2">
    <location>
        <begin position="470"/>
        <end position="480"/>
    </location>
</feature>
<comment type="caution">
    <text evidence="4">The sequence shown here is derived from an EMBL/GenBank/DDBJ whole genome shotgun (WGS) entry which is preliminary data.</text>
</comment>